<evidence type="ECO:0000256" key="2">
    <source>
        <dbReference type="ARBA" id="ARBA00010617"/>
    </source>
</evidence>
<keyword evidence="3" id="KW-0349">Heme</keyword>
<keyword evidence="5" id="KW-0408">Iron</keyword>
<evidence type="ECO:0000256" key="6">
    <source>
        <dbReference type="SAM" id="SignalP"/>
    </source>
</evidence>
<dbReference type="Proteomes" id="UP000572817">
    <property type="component" value="Unassembled WGS sequence"/>
</dbReference>
<evidence type="ECO:0000313" key="7">
    <source>
        <dbReference type="EMBL" id="KAF4311657.1"/>
    </source>
</evidence>
<accession>A0A8H4J276</accession>
<proteinExistence type="inferred from homology"/>
<feature type="chain" id="PRO_5034670813" evidence="6">
    <location>
        <begin position="20"/>
        <end position="407"/>
    </location>
</feature>
<organism evidence="7 8">
    <name type="scientific">Botryosphaeria dothidea</name>
    <dbReference type="NCBI Taxonomy" id="55169"/>
    <lineage>
        <taxon>Eukaryota</taxon>
        <taxon>Fungi</taxon>
        <taxon>Dikarya</taxon>
        <taxon>Ascomycota</taxon>
        <taxon>Pezizomycotina</taxon>
        <taxon>Dothideomycetes</taxon>
        <taxon>Dothideomycetes incertae sedis</taxon>
        <taxon>Botryosphaeriales</taxon>
        <taxon>Botryosphaeriaceae</taxon>
        <taxon>Botryosphaeria</taxon>
    </lineage>
</organism>
<name>A0A8H4J276_9PEZI</name>
<dbReference type="AlphaFoldDB" id="A0A8H4J276"/>
<evidence type="ECO:0000256" key="1">
    <source>
        <dbReference type="ARBA" id="ARBA00001971"/>
    </source>
</evidence>
<dbReference type="InterPro" id="IPR050121">
    <property type="entry name" value="Cytochrome_P450_monoxygenase"/>
</dbReference>
<dbReference type="EMBL" id="WWBZ02000009">
    <property type="protein sequence ID" value="KAF4311657.1"/>
    <property type="molecule type" value="Genomic_DNA"/>
</dbReference>
<reference evidence="7" key="1">
    <citation type="submission" date="2020-04" db="EMBL/GenBank/DDBJ databases">
        <title>Genome Assembly and Annotation of Botryosphaeria dothidea sdau 11-99, a Latent Pathogen of Apple Fruit Ring Rot in China.</title>
        <authorList>
            <person name="Yu C."/>
            <person name="Diao Y."/>
            <person name="Lu Q."/>
            <person name="Zhao J."/>
            <person name="Cui S."/>
            <person name="Peng C."/>
            <person name="He B."/>
            <person name="Liu H."/>
        </authorList>
    </citation>
    <scope>NUCLEOTIDE SEQUENCE [LARGE SCALE GENOMIC DNA]</scope>
    <source>
        <strain evidence="7">Sdau11-99</strain>
    </source>
</reference>
<keyword evidence="7" id="KW-0503">Monooxygenase</keyword>
<gene>
    <name evidence="7" type="ORF">GTA08_BOTSDO13018</name>
</gene>
<dbReference type="OrthoDB" id="1470350at2759"/>
<comment type="similarity">
    <text evidence="2">Belongs to the cytochrome P450 family.</text>
</comment>
<protein>
    <submittedName>
        <fullName evidence="7">Sterigmatocystin biosynthesis P450 monooxygenase stcF</fullName>
    </submittedName>
</protein>
<dbReference type="InterPro" id="IPR002401">
    <property type="entry name" value="Cyt_P450_E_grp-I"/>
</dbReference>
<dbReference type="PANTHER" id="PTHR24305:SF210">
    <property type="entry name" value="CYTOCHROME P450 MONOOXYGENASE ASQL-RELATED"/>
    <property type="match status" value="1"/>
</dbReference>
<dbReference type="PANTHER" id="PTHR24305">
    <property type="entry name" value="CYTOCHROME P450"/>
    <property type="match status" value="1"/>
</dbReference>
<dbReference type="PRINTS" id="PR00385">
    <property type="entry name" value="P450"/>
</dbReference>
<dbReference type="InterPro" id="IPR036396">
    <property type="entry name" value="Cyt_P450_sf"/>
</dbReference>
<dbReference type="InterPro" id="IPR001128">
    <property type="entry name" value="Cyt_P450"/>
</dbReference>
<evidence type="ECO:0000256" key="4">
    <source>
        <dbReference type="ARBA" id="ARBA00022723"/>
    </source>
</evidence>
<dbReference type="GO" id="GO:0020037">
    <property type="term" value="F:heme binding"/>
    <property type="evidence" value="ECO:0007669"/>
    <property type="project" value="InterPro"/>
</dbReference>
<dbReference type="SUPFAM" id="SSF48264">
    <property type="entry name" value="Cytochrome P450"/>
    <property type="match status" value="1"/>
</dbReference>
<keyword evidence="7" id="KW-0560">Oxidoreductase</keyword>
<dbReference type="Pfam" id="PF00067">
    <property type="entry name" value="p450"/>
    <property type="match status" value="1"/>
</dbReference>
<dbReference type="GO" id="GO:0016705">
    <property type="term" value="F:oxidoreductase activity, acting on paired donors, with incorporation or reduction of molecular oxygen"/>
    <property type="evidence" value="ECO:0007669"/>
    <property type="project" value="InterPro"/>
</dbReference>
<comment type="caution">
    <text evidence="7">The sequence shown here is derived from an EMBL/GenBank/DDBJ whole genome shotgun (WGS) entry which is preliminary data.</text>
</comment>
<keyword evidence="4" id="KW-0479">Metal-binding</keyword>
<keyword evidence="8" id="KW-1185">Reference proteome</keyword>
<dbReference type="GO" id="GO:0004497">
    <property type="term" value="F:monooxygenase activity"/>
    <property type="evidence" value="ECO:0007669"/>
    <property type="project" value="UniProtKB-KW"/>
</dbReference>
<keyword evidence="6" id="KW-0732">Signal</keyword>
<dbReference type="PRINTS" id="PR00463">
    <property type="entry name" value="EP450I"/>
</dbReference>
<dbReference type="GO" id="GO:0005506">
    <property type="term" value="F:iron ion binding"/>
    <property type="evidence" value="ECO:0007669"/>
    <property type="project" value="InterPro"/>
</dbReference>
<sequence length="407" mass="43807">MAVIALFLTVLCLWIGGQGIYNICLHPLRHYPGPLSCRISSLPRIYHRLAGTCMQHAHAAHEKHGPVVRLSPRELSFTSSDAWNDIYARHGGGAALPKEPGFNSSPPDVPRGLFHAQDGAPHARQRRIFGPAFTNTALRAQEPLLRGHVRKLVASVRRACEEGGGGGGGGGGEGVVNMADLFNFLTFDVMADLAFGAPLGLLDAGVYSPWVRNVFAVFRLLCLRVVLLQYLPLVSRMLTPLLASKAVVEKRKAHMGYASGLVDKRLDRSEDLGRPDIWTLVEKKGDALTRAEMHANAALFMAAGTETTATALAGTVWLLTKHPEAMKSVVKEIRGVEGGEEAFTMETLAKLPYLDAVINESMRLYPPTPDMLYRLVPEGGAVISGSHVPAGASTISIIQPASSKSLG</sequence>
<evidence type="ECO:0000256" key="3">
    <source>
        <dbReference type="ARBA" id="ARBA00022617"/>
    </source>
</evidence>
<comment type="cofactor">
    <cofactor evidence="1">
        <name>heme</name>
        <dbReference type="ChEBI" id="CHEBI:30413"/>
    </cofactor>
</comment>
<evidence type="ECO:0000313" key="8">
    <source>
        <dbReference type="Proteomes" id="UP000572817"/>
    </source>
</evidence>
<dbReference type="Gene3D" id="1.10.630.10">
    <property type="entry name" value="Cytochrome P450"/>
    <property type="match status" value="1"/>
</dbReference>
<evidence type="ECO:0000256" key="5">
    <source>
        <dbReference type="ARBA" id="ARBA00023004"/>
    </source>
</evidence>
<feature type="signal peptide" evidence="6">
    <location>
        <begin position="1"/>
        <end position="19"/>
    </location>
</feature>